<evidence type="ECO:0000313" key="2">
    <source>
        <dbReference type="Proteomes" id="UP000184782"/>
    </source>
</evidence>
<gene>
    <name evidence="1" type="ORF">SAMN05421769_4022</name>
</gene>
<proteinExistence type="predicted"/>
<evidence type="ECO:0000313" key="1">
    <source>
        <dbReference type="EMBL" id="SIO38586.1"/>
    </source>
</evidence>
<accession>A0A1N6J391</accession>
<keyword evidence="2" id="KW-1185">Reference proteome</keyword>
<name>A0A1N6J391_9FLAO</name>
<reference evidence="2" key="1">
    <citation type="submission" date="2016-12" db="EMBL/GenBank/DDBJ databases">
        <authorList>
            <person name="Varghese N."/>
            <person name="Submissions S."/>
        </authorList>
    </citation>
    <scope>NUCLEOTIDE SEQUENCE [LARGE SCALE GENOMIC DNA]</scope>
    <source>
        <strain evidence="2">DSM 16779</strain>
    </source>
</reference>
<protein>
    <submittedName>
        <fullName evidence="1">Uncharacterized protein</fullName>
    </submittedName>
</protein>
<sequence length="45" mass="5306">MIKGYDKSLMKLENKVRLKSILLIILCSLNFKKDKKIFALKKITH</sequence>
<dbReference type="AlphaFoldDB" id="A0A1N6J391"/>
<organism evidence="1 2">
    <name type="scientific">Chryseobacterium scophthalmum</name>
    <dbReference type="NCBI Taxonomy" id="59733"/>
    <lineage>
        <taxon>Bacteria</taxon>
        <taxon>Pseudomonadati</taxon>
        <taxon>Bacteroidota</taxon>
        <taxon>Flavobacteriia</taxon>
        <taxon>Flavobacteriales</taxon>
        <taxon>Weeksellaceae</taxon>
        <taxon>Chryseobacterium group</taxon>
        <taxon>Chryseobacterium</taxon>
    </lineage>
</organism>
<dbReference type="EMBL" id="FSRQ01000006">
    <property type="protein sequence ID" value="SIO38586.1"/>
    <property type="molecule type" value="Genomic_DNA"/>
</dbReference>
<dbReference type="Proteomes" id="UP000184782">
    <property type="component" value="Unassembled WGS sequence"/>
</dbReference>